<proteinExistence type="predicted"/>
<dbReference type="EMBL" id="MU853225">
    <property type="protein sequence ID" value="KAK4125707.1"/>
    <property type="molecule type" value="Genomic_DNA"/>
</dbReference>
<comment type="caution">
    <text evidence="3">The sequence shown here is derived from an EMBL/GenBank/DDBJ whole genome shotgun (WGS) entry which is preliminary data.</text>
</comment>
<reference evidence="3" key="1">
    <citation type="journal article" date="2023" name="Mol. Phylogenet. Evol.">
        <title>Genome-scale phylogeny and comparative genomics of the fungal order Sordariales.</title>
        <authorList>
            <person name="Hensen N."/>
            <person name="Bonometti L."/>
            <person name="Westerberg I."/>
            <person name="Brannstrom I.O."/>
            <person name="Guillou S."/>
            <person name="Cros-Aarteil S."/>
            <person name="Calhoun S."/>
            <person name="Haridas S."/>
            <person name="Kuo A."/>
            <person name="Mondo S."/>
            <person name="Pangilinan J."/>
            <person name="Riley R."/>
            <person name="LaButti K."/>
            <person name="Andreopoulos B."/>
            <person name="Lipzen A."/>
            <person name="Chen C."/>
            <person name="Yan M."/>
            <person name="Daum C."/>
            <person name="Ng V."/>
            <person name="Clum A."/>
            <person name="Steindorff A."/>
            <person name="Ohm R.A."/>
            <person name="Martin F."/>
            <person name="Silar P."/>
            <person name="Natvig D.O."/>
            <person name="Lalanne C."/>
            <person name="Gautier V."/>
            <person name="Ament-Velasquez S.L."/>
            <person name="Kruys A."/>
            <person name="Hutchinson M.I."/>
            <person name="Powell A.J."/>
            <person name="Barry K."/>
            <person name="Miller A.N."/>
            <person name="Grigoriev I.V."/>
            <person name="Debuchy R."/>
            <person name="Gladieux P."/>
            <person name="Hiltunen Thoren M."/>
            <person name="Johannesson H."/>
        </authorList>
    </citation>
    <scope>NUCLEOTIDE SEQUENCE</scope>
    <source>
        <strain evidence="3">CBS 731.68</strain>
    </source>
</reference>
<organism evidence="3 4">
    <name type="scientific">Parathielavia appendiculata</name>
    <dbReference type="NCBI Taxonomy" id="2587402"/>
    <lineage>
        <taxon>Eukaryota</taxon>
        <taxon>Fungi</taxon>
        <taxon>Dikarya</taxon>
        <taxon>Ascomycota</taxon>
        <taxon>Pezizomycotina</taxon>
        <taxon>Sordariomycetes</taxon>
        <taxon>Sordariomycetidae</taxon>
        <taxon>Sordariales</taxon>
        <taxon>Chaetomiaceae</taxon>
        <taxon>Parathielavia</taxon>
    </lineage>
</organism>
<accession>A0AAN6Z5D9</accession>
<evidence type="ECO:0000313" key="3">
    <source>
        <dbReference type="EMBL" id="KAK4125707.1"/>
    </source>
</evidence>
<evidence type="ECO:0000256" key="1">
    <source>
        <dbReference type="SAM" id="MobiDB-lite"/>
    </source>
</evidence>
<feature type="chain" id="PRO_5042813156" evidence="2">
    <location>
        <begin position="20"/>
        <end position="136"/>
    </location>
</feature>
<feature type="region of interest" description="Disordered" evidence="1">
    <location>
        <begin position="104"/>
        <end position="136"/>
    </location>
</feature>
<evidence type="ECO:0000256" key="2">
    <source>
        <dbReference type="SAM" id="SignalP"/>
    </source>
</evidence>
<gene>
    <name evidence="3" type="ORF">N657DRAFT_631943</name>
</gene>
<evidence type="ECO:0000313" key="4">
    <source>
        <dbReference type="Proteomes" id="UP001302602"/>
    </source>
</evidence>
<keyword evidence="4" id="KW-1185">Reference proteome</keyword>
<name>A0AAN6Z5D9_9PEZI</name>
<keyword evidence="2" id="KW-0732">Signal</keyword>
<reference evidence="3" key="2">
    <citation type="submission" date="2023-05" db="EMBL/GenBank/DDBJ databases">
        <authorList>
            <consortium name="Lawrence Berkeley National Laboratory"/>
            <person name="Steindorff A."/>
            <person name="Hensen N."/>
            <person name="Bonometti L."/>
            <person name="Westerberg I."/>
            <person name="Brannstrom I.O."/>
            <person name="Guillou S."/>
            <person name="Cros-Aarteil S."/>
            <person name="Calhoun S."/>
            <person name="Haridas S."/>
            <person name="Kuo A."/>
            <person name="Mondo S."/>
            <person name="Pangilinan J."/>
            <person name="Riley R."/>
            <person name="Labutti K."/>
            <person name="Andreopoulos B."/>
            <person name="Lipzen A."/>
            <person name="Chen C."/>
            <person name="Yanf M."/>
            <person name="Daum C."/>
            <person name="Ng V."/>
            <person name="Clum A."/>
            <person name="Ohm R."/>
            <person name="Martin F."/>
            <person name="Silar P."/>
            <person name="Natvig D."/>
            <person name="Lalanne C."/>
            <person name="Gautier V."/>
            <person name="Ament-Velasquez S.L."/>
            <person name="Kruys A."/>
            <person name="Hutchinson M.I."/>
            <person name="Powell A.J."/>
            <person name="Barry K."/>
            <person name="Miller A.N."/>
            <person name="Grigoriev I.V."/>
            <person name="Debuchy R."/>
            <person name="Gladieux P."/>
            <person name="Thoren M.H."/>
            <person name="Johannesson H."/>
        </authorList>
    </citation>
    <scope>NUCLEOTIDE SEQUENCE</scope>
    <source>
        <strain evidence="3">CBS 731.68</strain>
    </source>
</reference>
<protein>
    <submittedName>
        <fullName evidence="3">Uncharacterized protein</fullName>
    </submittedName>
</protein>
<dbReference type="GeneID" id="87827875"/>
<dbReference type="RefSeq" id="XP_062649478.1">
    <property type="nucleotide sequence ID" value="XM_062791106.1"/>
</dbReference>
<dbReference type="Proteomes" id="UP001302602">
    <property type="component" value="Unassembled WGS sequence"/>
</dbReference>
<dbReference type="AlphaFoldDB" id="A0AAN6Z5D9"/>
<sequence>MLSPITLSLAASSLGGAASHTIPVSAGKNGLTSEPNEIHAAEGIVVAGNFHNACRPAENNGFFSDFFPTQNGTVNSQVFRITINHTNPIPIHCSQNTGQHCKNEAATSTTCSGSASPTTTTTTTETETASSKETQT</sequence>
<feature type="signal peptide" evidence="2">
    <location>
        <begin position="1"/>
        <end position="19"/>
    </location>
</feature>